<name>A0A0F8WVE4_9ZZZZ</name>
<protein>
    <submittedName>
        <fullName evidence="1">Uncharacterized protein</fullName>
    </submittedName>
</protein>
<sequence length="25" mass="2817">MATMLVIMRDLAERLGRDSHFPVTG</sequence>
<accession>A0A0F8WVE4</accession>
<evidence type="ECO:0000313" key="1">
    <source>
        <dbReference type="EMBL" id="KKK60653.1"/>
    </source>
</evidence>
<dbReference type="EMBL" id="LAZR01062863">
    <property type="protein sequence ID" value="KKK60653.1"/>
    <property type="molecule type" value="Genomic_DNA"/>
</dbReference>
<dbReference type="AlphaFoldDB" id="A0A0F8WVE4"/>
<reference evidence="1" key="1">
    <citation type="journal article" date="2015" name="Nature">
        <title>Complex archaea that bridge the gap between prokaryotes and eukaryotes.</title>
        <authorList>
            <person name="Spang A."/>
            <person name="Saw J.H."/>
            <person name="Jorgensen S.L."/>
            <person name="Zaremba-Niedzwiedzka K."/>
            <person name="Martijn J."/>
            <person name="Lind A.E."/>
            <person name="van Eijk R."/>
            <person name="Schleper C."/>
            <person name="Guy L."/>
            <person name="Ettema T.J."/>
        </authorList>
    </citation>
    <scope>NUCLEOTIDE SEQUENCE</scope>
</reference>
<organism evidence="1">
    <name type="scientific">marine sediment metagenome</name>
    <dbReference type="NCBI Taxonomy" id="412755"/>
    <lineage>
        <taxon>unclassified sequences</taxon>
        <taxon>metagenomes</taxon>
        <taxon>ecological metagenomes</taxon>
    </lineage>
</organism>
<comment type="caution">
    <text evidence="1">The sequence shown here is derived from an EMBL/GenBank/DDBJ whole genome shotgun (WGS) entry which is preliminary data.</text>
</comment>
<feature type="non-terminal residue" evidence="1">
    <location>
        <position position="25"/>
    </location>
</feature>
<proteinExistence type="predicted"/>
<gene>
    <name evidence="1" type="ORF">LCGC14_3022230</name>
</gene>